<dbReference type="GO" id="GO:0005886">
    <property type="term" value="C:plasma membrane"/>
    <property type="evidence" value="ECO:0007669"/>
    <property type="project" value="UniProtKB-SubCell"/>
</dbReference>
<dbReference type="HAMAP" id="MF_00386">
    <property type="entry name" value="UPF0161_YidD"/>
    <property type="match status" value="1"/>
</dbReference>
<dbReference type="NCBIfam" id="TIGR00278">
    <property type="entry name" value="membrane protein insertion efficiency factor YidD"/>
    <property type="match status" value="1"/>
</dbReference>
<comment type="similarity">
    <text evidence="1">Belongs to the UPF0161 family.</text>
</comment>
<dbReference type="STRING" id="504474.cu2025"/>
<dbReference type="KEGG" id="cur:cu2025"/>
<proteinExistence type="inferred from homology"/>
<comment type="subcellular location">
    <subcellularLocation>
        <location evidence="1">Cell membrane</location>
        <topology evidence="1">Peripheral membrane protein</topology>
        <orientation evidence="1">Cytoplasmic side</orientation>
    </subcellularLocation>
</comment>
<evidence type="ECO:0000256" key="1">
    <source>
        <dbReference type="HAMAP-Rule" id="MF_00386"/>
    </source>
</evidence>
<dbReference type="InterPro" id="IPR002696">
    <property type="entry name" value="Membr_insert_effic_factor_YidD"/>
</dbReference>
<sequence>MRTPPRRPRSCRRPALWWCAPFPAARRLAVRSWSPMCDAASPGSPAERGAKPSERSAQPAEHSSQPGTESHRNPGSQADFKPGADSRTARRRVTGRAAMARRAVLAYQEFLSPLKMGPSCRFEPTCSNYALTALERHGLFKGLLLSIGRLLRCAPWHPGGWDPVPPR</sequence>
<dbReference type="HOGENOM" id="CLU_1591764_0_0_11"/>
<dbReference type="PANTHER" id="PTHR33383:SF1">
    <property type="entry name" value="MEMBRANE PROTEIN INSERTION EFFICIENCY FACTOR-RELATED"/>
    <property type="match status" value="1"/>
</dbReference>
<comment type="function">
    <text evidence="1">Could be involved in insertion of integral membrane proteins into the membrane.</text>
</comment>
<dbReference type="Pfam" id="PF01809">
    <property type="entry name" value="YidD"/>
    <property type="match status" value="1"/>
</dbReference>
<keyword evidence="4" id="KW-1185">Reference proteome</keyword>
<reference evidence="3 4" key="1">
    <citation type="journal article" date="2008" name="J. Biotechnol.">
        <title>The lifestyle of Corynebacterium urealyticum derived from its complete genome sequence established by pyrosequencing.</title>
        <authorList>
            <person name="Tauch A."/>
            <person name="Trost E."/>
            <person name="Tilker A."/>
            <person name="Ludewig U."/>
            <person name="Schneiker S."/>
            <person name="Goesmann A."/>
            <person name="Arnold W."/>
            <person name="Bekel T."/>
            <person name="Brinkrolf K."/>
            <person name="Brune I."/>
            <person name="Goetker S."/>
            <person name="Kalinowski J."/>
            <person name="Kamp P.-B."/>
            <person name="Lobo F.P."/>
            <person name="Viehoever P."/>
            <person name="Weisshaar B."/>
            <person name="Soriano F."/>
            <person name="Droege M."/>
            <person name="Puehler A."/>
        </authorList>
    </citation>
    <scope>NUCLEOTIDE SEQUENCE [LARGE SCALE GENOMIC DNA]</scope>
    <source>
        <strain evidence="4">ATCC 43042 / DSM 7109</strain>
    </source>
</reference>
<evidence type="ECO:0000313" key="3">
    <source>
        <dbReference type="EMBL" id="CAQ05982.1"/>
    </source>
</evidence>
<dbReference type="eggNOG" id="COG0759">
    <property type="taxonomic scope" value="Bacteria"/>
</dbReference>
<evidence type="ECO:0000313" key="4">
    <source>
        <dbReference type="Proteomes" id="UP000001727"/>
    </source>
</evidence>
<dbReference type="SMART" id="SM01234">
    <property type="entry name" value="Haemolytic"/>
    <property type="match status" value="1"/>
</dbReference>
<evidence type="ECO:0000256" key="2">
    <source>
        <dbReference type="SAM" id="MobiDB-lite"/>
    </source>
</evidence>
<dbReference type="EMBL" id="AM942444">
    <property type="protein sequence ID" value="CAQ05982.1"/>
    <property type="molecule type" value="Genomic_DNA"/>
</dbReference>
<dbReference type="AlphaFoldDB" id="B1VJ36"/>
<keyword evidence="1" id="KW-0472">Membrane</keyword>
<feature type="compositionally biased region" description="Polar residues" evidence="2">
    <location>
        <begin position="61"/>
        <end position="76"/>
    </location>
</feature>
<keyword evidence="1" id="KW-1003">Cell membrane</keyword>
<name>B1VJ36_CORU7</name>
<dbReference type="Proteomes" id="UP000001727">
    <property type="component" value="Chromosome"/>
</dbReference>
<gene>
    <name evidence="3" type="ordered locus">cu2025</name>
</gene>
<dbReference type="PANTHER" id="PTHR33383">
    <property type="entry name" value="MEMBRANE PROTEIN INSERTION EFFICIENCY FACTOR-RELATED"/>
    <property type="match status" value="1"/>
</dbReference>
<accession>B1VJ36</accession>
<organism evidence="3 4">
    <name type="scientific">Corynebacterium urealyticum (strain ATCC 43042 / DSM 7109)</name>
    <dbReference type="NCBI Taxonomy" id="504474"/>
    <lineage>
        <taxon>Bacteria</taxon>
        <taxon>Bacillati</taxon>
        <taxon>Actinomycetota</taxon>
        <taxon>Actinomycetes</taxon>
        <taxon>Mycobacteriales</taxon>
        <taxon>Corynebacteriaceae</taxon>
        <taxon>Corynebacterium</taxon>
    </lineage>
</organism>
<feature type="region of interest" description="Disordered" evidence="2">
    <location>
        <begin position="34"/>
        <end position="95"/>
    </location>
</feature>
<protein>
    <recommendedName>
        <fullName evidence="1">Putative membrane protein insertion efficiency factor</fullName>
    </recommendedName>
</protein>